<feature type="transmembrane region" description="Helical" evidence="5">
    <location>
        <begin position="30"/>
        <end position="49"/>
    </location>
</feature>
<evidence type="ECO:0000256" key="4">
    <source>
        <dbReference type="ARBA" id="ARBA00023136"/>
    </source>
</evidence>
<name>A0A7J6KZ93_PERCH</name>
<dbReference type="InterPro" id="IPR005496">
    <property type="entry name" value="Integral_membrane_TerC"/>
</dbReference>
<keyword evidence="2 5" id="KW-0812">Transmembrane</keyword>
<dbReference type="Proteomes" id="UP000591131">
    <property type="component" value="Unassembled WGS sequence"/>
</dbReference>
<dbReference type="OrthoDB" id="412061at2759"/>
<feature type="signal peptide" evidence="6">
    <location>
        <begin position="1"/>
        <end position="20"/>
    </location>
</feature>
<reference evidence="7 8" key="1">
    <citation type="submission" date="2020-04" db="EMBL/GenBank/DDBJ databases">
        <title>Perkinsus chesapeaki whole genome sequence.</title>
        <authorList>
            <person name="Bogema D.R."/>
        </authorList>
    </citation>
    <scope>NUCLEOTIDE SEQUENCE [LARGE SCALE GENOMIC DNA]</scope>
    <source>
        <strain evidence="7">ATCC PRA-425</strain>
    </source>
</reference>
<evidence type="ECO:0000256" key="1">
    <source>
        <dbReference type="ARBA" id="ARBA00004141"/>
    </source>
</evidence>
<feature type="chain" id="PRO_5029568770" evidence="6">
    <location>
        <begin position="21"/>
        <end position="162"/>
    </location>
</feature>
<evidence type="ECO:0000313" key="7">
    <source>
        <dbReference type="EMBL" id="KAF4652227.1"/>
    </source>
</evidence>
<accession>A0A7J6KZ93</accession>
<comment type="caution">
    <text evidence="7">The sequence shown here is derived from an EMBL/GenBank/DDBJ whole genome shotgun (WGS) entry which is preliminary data.</text>
</comment>
<evidence type="ECO:0000256" key="2">
    <source>
        <dbReference type="ARBA" id="ARBA00022692"/>
    </source>
</evidence>
<dbReference type="PANTHER" id="PTHR30238">
    <property type="entry name" value="MEMBRANE BOUND PREDICTED REDOX MODULATOR"/>
    <property type="match status" value="1"/>
</dbReference>
<dbReference type="Pfam" id="PF03741">
    <property type="entry name" value="TerC"/>
    <property type="match status" value="1"/>
</dbReference>
<gene>
    <name evidence="7" type="ORF">FOL47_011196</name>
</gene>
<dbReference type="EMBL" id="JAAPAO010000949">
    <property type="protein sequence ID" value="KAF4652227.1"/>
    <property type="molecule type" value="Genomic_DNA"/>
</dbReference>
<dbReference type="AlphaFoldDB" id="A0A7J6KZ93"/>
<organism evidence="7 8">
    <name type="scientific">Perkinsus chesapeaki</name>
    <name type="common">Clam parasite</name>
    <name type="synonym">Perkinsus andrewsi</name>
    <dbReference type="NCBI Taxonomy" id="330153"/>
    <lineage>
        <taxon>Eukaryota</taxon>
        <taxon>Sar</taxon>
        <taxon>Alveolata</taxon>
        <taxon>Perkinsozoa</taxon>
        <taxon>Perkinsea</taxon>
        <taxon>Perkinsida</taxon>
        <taxon>Perkinsidae</taxon>
        <taxon>Perkinsus</taxon>
    </lineage>
</organism>
<feature type="transmembrane region" description="Helical" evidence="5">
    <location>
        <begin position="61"/>
        <end position="80"/>
    </location>
</feature>
<evidence type="ECO:0000313" key="8">
    <source>
        <dbReference type="Proteomes" id="UP000591131"/>
    </source>
</evidence>
<dbReference type="GO" id="GO:0016020">
    <property type="term" value="C:membrane"/>
    <property type="evidence" value="ECO:0007669"/>
    <property type="project" value="UniProtKB-SubCell"/>
</dbReference>
<keyword evidence="8" id="KW-1185">Reference proteome</keyword>
<sequence>MVVIVLGVVDVLFAVDSVTAKISQYDDMFINFSSSIFAMLTLRSLYFLVVYLADLFVLMKYGIAVILVLVGLQLLLGSYVEISNRQSSAILTIVFFTSILASVIYSKCTSAWSRGSSVVELEVIGSRHIEPSDIELGKYGIEFAPSSFSFAFRAGTCAQVAI</sequence>
<protein>
    <submittedName>
        <fullName evidence="7">Uncharacterized protein</fullName>
    </submittedName>
</protein>
<dbReference type="PANTHER" id="PTHR30238:SF0">
    <property type="entry name" value="THYLAKOID MEMBRANE PROTEIN TERC, CHLOROPLASTIC"/>
    <property type="match status" value="1"/>
</dbReference>
<evidence type="ECO:0000256" key="6">
    <source>
        <dbReference type="SAM" id="SignalP"/>
    </source>
</evidence>
<proteinExistence type="predicted"/>
<comment type="subcellular location">
    <subcellularLocation>
        <location evidence="1">Membrane</location>
        <topology evidence="1">Multi-pass membrane protein</topology>
    </subcellularLocation>
</comment>
<keyword evidence="4 5" id="KW-0472">Membrane</keyword>
<feature type="transmembrane region" description="Helical" evidence="5">
    <location>
        <begin position="86"/>
        <end position="105"/>
    </location>
</feature>
<keyword evidence="6" id="KW-0732">Signal</keyword>
<evidence type="ECO:0000256" key="5">
    <source>
        <dbReference type="SAM" id="Phobius"/>
    </source>
</evidence>
<keyword evidence="3 5" id="KW-1133">Transmembrane helix</keyword>
<evidence type="ECO:0000256" key="3">
    <source>
        <dbReference type="ARBA" id="ARBA00022989"/>
    </source>
</evidence>